<gene>
    <name evidence="2" type="ORF">ERS852450_01998</name>
</gene>
<dbReference type="RefSeq" id="WP_055299021.1">
    <property type="nucleotide sequence ID" value="NZ_BLYK01000022.1"/>
</dbReference>
<protein>
    <submittedName>
        <fullName evidence="2">Uncharacterized protein</fullName>
    </submittedName>
</protein>
<accession>A0A174G7E0</accession>
<dbReference type="Proteomes" id="UP000095679">
    <property type="component" value="Unassembled WGS sequence"/>
</dbReference>
<sequence length="197" mass="22343">MGKFAAKIERIITIALILSMMLILIPGVSVQAKAKKCNHKSVTWITTSKPSCTDEGMKVKKCKNCGKILKIKKIKKSGHRLRTQIEKMPTCTKPGLTATYCLNPDCIYGYRKYYKTEKIAPLGHSYIDKTYKATCTAPKTIVTSCKNCKYKSTHKEGKALGHRWSKWKLNTDSMIKKKPKKTRICSRCGKKETVYVK</sequence>
<dbReference type="EMBL" id="CYZL01000017">
    <property type="protein sequence ID" value="CUO56345.1"/>
    <property type="molecule type" value="Genomic_DNA"/>
</dbReference>
<organism evidence="2 3">
    <name type="scientific">Anaerobutyricum hallii</name>
    <dbReference type="NCBI Taxonomy" id="39488"/>
    <lineage>
        <taxon>Bacteria</taxon>
        <taxon>Bacillati</taxon>
        <taxon>Bacillota</taxon>
        <taxon>Clostridia</taxon>
        <taxon>Lachnospirales</taxon>
        <taxon>Lachnospiraceae</taxon>
        <taxon>Anaerobutyricum</taxon>
    </lineage>
</organism>
<feature type="transmembrane region" description="Helical" evidence="1">
    <location>
        <begin position="12"/>
        <end position="32"/>
    </location>
</feature>
<evidence type="ECO:0000313" key="2">
    <source>
        <dbReference type="EMBL" id="CUO56345.1"/>
    </source>
</evidence>
<name>A0A174G7E0_9FIRM</name>
<evidence type="ECO:0000256" key="1">
    <source>
        <dbReference type="SAM" id="Phobius"/>
    </source>
</evidence>
<reference evidence="2 3" key="1">
    <citation type="submission" date="2015-09" db="EMBL/GenBank/DDBJ databases">
        <authorList>
            <consortium name="Pathogen Informatics"/>
        </authorList>
    </citation>
    <scope>NUCLEOTIDE SEQUENCE [LARGE SCALE GENOMIC DNA]</scope>
    <source>
        <strain evidence="2 3">2789STDY5834835</strain>
    </source>
</reference>
<evidence type="ECO:0000313" key="3">
    <source>
        <dbReference type="Proteomes" id="UP000095679"/>
    </source>
</evidence>
<dbReference type="AlphaFoldDB" id="A0A174G7E0"/>
<keyword evidence="1" id="KW-1133">Transmembrane helix</keyword>
<keyword evidence="1" id="KW-0472">Membrane</keyword>
<proteinExistence type="predicted"/>
<keyword evidence="1" id="KW-0812">Transmembrane</keyword>